<dbReference type="GO" id="GO:0000156">
    <property type="term" value="F:phosphorelay response regulator activity"/>
    <property type="evidence" value="ECO:0007669"/>
    <property type="project" value="TreeGrafter"/>
</dbReference>
<dbReference type="PROSITE" id="PS50110">
    <property type="entry name" value="RESPONSE_REGULATORY"/>
    <property type="match status" value="1"/>
</dbReference>
<dbReference type="GO" id="GO:0005829">
    <property type="term" value="C:cytosol"/>
    <property type="evidence" value="ECO:0007669"/>
    <property type="project" value="TreeGrafter"/>
</dbReference>
<keyword evidence="5 8" id="KW-0238">DNA-binding</keyword>
<dbReference type="CDD" id="cd00383">
    <property type="entry name" value="trans_reg_C"/>
    <property type="match status" value="1"/>
</dbReference>
<dbReference type="Pfam" id="PF00486">
    <property type="entry name" value="Trans_reg_C"/>
    <property type="match status" value="1"/>
</dbReference>
<evidence type="ECO:0000256" key="8">
    <source>
        <dbReference type="PROSITE-ProRule" id="PRU01091"/>
    </source>
</evidence>
<comment type="subcellular location">
    <subcellularLocation>
        <location evidence="1">Cytoplasm</location>
    </subcellularLocation>
</comment>
<dbReference type="EMBL" id="FPAA01000001">
    <property type="protein sequence ID" value="SFS30885.1"/>
    <property type="molecule type" value="Genomic_DNA"/>
</dbReference>
<gene>
    <name evidence="11" type="ORF">SAMN05444972_10187</name>
</gene>
<evidence type="ECO:0000256" key="1">
    <source>
        <dbReference type="ARBA" id="ARBA00004496"/>
    </source>
</evidence>
<dbReference type="Proteomes" id="UP000198660">
    <property type="component" value="Unassembled WGS sequence"/>
</dbReference>
<evidence type="ECO:0000259" key="10">
    <source>
        <dbReference type="PROSITE" id="PS51755"/>
    </source>
</evidence>
<accession>A0A1I6NSR1</accession>
<keyword evidence="12" id="KW-1185">Reference proteome</keyword>
<evidence type="ECO:0000259" key="9">
    <source>
        <dbReference type="PROSITE" id="PS50110"/>
    </source>
</evidence>
<dbReference type="FunFam" id="1.10.10.10:FF:000018">
    <property type="entry name" value="DNA-binding response regulator ResD"/>
    <property type="match status" value="1"/>
</dbReference>
<evidence type="ECO:0000256" key="4">
    <source>
        <dbReference type="ARBA" id="ARBA00023015"/>
    </source>
</evidence>
<evidence type="ECO:0000256" key="7">
    <source>
        <dbReference type="PROSITE-ProRule" id="PRU00169"/>
    </source>
</evidence>
<dbReference type="GO" id="GO:0000976">
    <property type="term" value="F:transcription cis-regulatory region binding"/>
    <property type="evidence" value="ECO:0007669"/>
    <property type="project" value="TreeGrafter"/>
</dbReference>
<keyword evidence="2 7" id="KW-0597">Phosphoprotein</keyword>
<dbReference type="SUPFAM" id="SSF46894">
    <property type="entry name" value="C-terminal effector domain of the bipartite response regulators"/>
    <property type="match status" value="1"/>
</dbReference>
<evidence type="ECO:0000256" key="6">
    <source>
        <dbReference type="ARBA" id="ARBA00023163"/>
    </source>
</evidence>
<keyword evidence="4" id="KW-0805">Transcription regulation</keyword>
<dbReference type="RefSeq" id="WP_091832211.1">
    <property type="nucleotide sequence ID" value="NZ_FPAA01000001.1"/>
</dbReference>
<dbReference type="PROSITE" id="PS51755">
    <property type="entry name" value="OMPR_PHOB"/>
    <property type="match status" value="1"/>
</dbReference>
<dbReference type="FunFam" id="3.40.50.2300:FF:000001">
    <property type="entry name" value="DNA-binding response regulator PhoB"/>
    <property type="match status" value="1"/>
</dbReference>
<dbReference type="InterPro" id="IPR001867">
    <property type="entry name" value="OmpR/PhoB-type_DNA-bd"/>
</dbReference>
<evidence type="ECO:0000313" key="11">
    <source>
        <dbReference type="EMBL" id="SFS30885.1"/>
    </source>
</evidence>
<evidence type="ECO:0000256" key="3">
    <source>
        <dbReference type="ARBA" id="ARBA00023012"/>
    </source>
</evidence>
<dbReference type="Gene3D" id="1.10.10.10">
    <property type="entry name" value="Winged helix-like DNA-binding domain superfamily/Winged helix DNA-binding domain"/>
    <property type="match status" value="1"/>
</dbReference>
<dbReference type="Gene3D" id="3.40.50.2300">
    <property type="match status" value="1"/>
</dbReference>
<dbReference type="InterPro" id="IPR039420">
    <property type="entry name" value="WalR-like"/>
</dbReference>
<dbReference type="SUPFAM" id="SSF52172">
    <property type="entry name" value="CheY-like"/>
    <property type="match status" value="1"/>
</dbReference>
<dbReference type="InterPro" id="IPR001789">
    <property type="entry name" value="Sig_transdc_resp-reg_receiver"/>
</dbReference>
<feature type="DNA-binding region" description="OmpR/PhoB-type" evidence="8">
    <location>
        <begin position="138"/>
        <end position="237"/>
    </location>
</feature>
<dbReference type="InterPro" id="IPR036388">
    <property type="entry name" value="WH-like_DNA-bd_sf"/>
</dbReference>
<dbReference type="AlphaFoldDB" id="A0A1I6NSR1"/>
<dbReference type="PANTHER" id="PTHR48111:SF52">
    <property type="entry name" value="TRANSCRIPTIONAL REGULATORY PROTEIN YVRH"/>
    <property type="match status" value="1"/>
</dbReference>
<dbReference type="CDD" id="cd17574">
    <property type="entry name" value="REC_OmpR"/>
    <property type="match status" value="1"/>
</dbReference>
<sequence>MSAKILIVDDEQAILYLLKIVLEKEGFNQLYCAESVAEAERVYEEIHPDLIILDVMLPDGDGFTFCSRLRKWTTIPILFLTAKDHDLDKLLGLGIGGDDYIVKPFNPLEVVARIKAQLRRQSFNLVSRPKDTIRGPETEVLRFGRSQIYVAEGRLVVDGNDVPLPAKEFQLLVFLARRPNRIFSRAQLYEEVWGEESFGDENTVMVHIRRLREKIEINPSQPVHLLTIRGLGYKLIPEPSKVRE</sequence>
<feature type="modified residue" description="4-aspartylphosphate" evidence="7">
    <location>
        <position position="54"/>
    </location>
</feature>
<feature type="domain" description="Response regulatory" evidence="9">
    <location>
        <begin position="4"/>
        <end position="118"/>
    </location>
</feature>
<dbReference type="OrthoDB" id="9790442at2"/>
<dbReference type="InterPro" id="IPR016032">
    <property type="entry name" value="Sig_transdc_resp-reg_C-effctor"/>
</dbReference>
<evidence type="ECO:0000256" key="5">
    <source>
        <dbReference type="ARBA" id="ARBA00023125"/>
    </source>
</evidence>
<dbReference type="Gene3D" id="6.10.250.690">
    <property type="match status" value="1"/>
</dbReference>
<dbReference type="InterPro" id="IPR011006">
    <property type="entry name" value="CheY-like_superfamily"/>
</dbReference>
<dbReference type="GO" id="GO:0006355">
    <property type="term" value="P:regulation of DNA-templated transcription"/>
    <property type="evidence" value="ECO:0007669"/>
    <property type="project" value="InterPro"/>
</dbReference>
<evidence type="ECO:0000313" key="12">
    <source>
        <dbReference type="Proteomes" id="UP000198660"/>
    </source>
</evidence>
<keyword evidence="3" id="KW-0902">Two-component regulatory system</keyword>
<protein>
    <submittedName>
        <fullName evidence="11">DNA-binding response regulator, OmpR family, contains REC and winged-helix (WHTH) domain</fullName>
    </submittedName>
</protein>
<reference evidence="12" key="1">
    <citation type="submission" date="2016-10" db="EMBL/GenBank/DDBJ databases">
        <authorList>
            <person name="Varghese N."/>
            <person name="Submissions S."/>
        </authorList>
    </citation>
    <scope>NUCLEOTIDE SEQUENCE [LARGE SCALE GENOMIC DNA]</scope>
    <source>
        <strain evidence="12">DSM 45789</strain>
    </source>
</reference>
<proteinExistence type="predicted"/>
<dbReference type="GO" id="GO:0032993">
    <property type="term" value="C:protein-DNA complex"/>
    <property type="evidence" value="ECO:0007669"/>
    <property type="project" value="TreeGrafter"/>
</dbReference>
<name>A0A1I6NSR1_9BACL</name>
<dbReference type="PANTHER" id="PTHR48111">
    <property type="entry name" value="REGULATOR OF RPOS"/>
    <property type="match status" value="1"/>
</dbReference>
<organism evidence="11 12">
    <name type="scientific">Marininema halotolerans</name>
    <dbReference type="NCBI Taxonomy" id="1155944"/>
    <lineage>
        <taxon>Bacteria</taxon>
        <taxon>Bacillati</taxon>
        <taxon>Bacillota</taxon>
        <taxon>Bacilli</taxon>
        <taxon>Bacillales</taxon>
        <taxon>Thermoactinomycetaceae</taxon>
        <taxon>Marininema</taxon>
    </lineage>
</organism>
<dbReference type="SMART" id="SM00448">
    <property type="entry name" value="REC"/>
    <property type="match status" value="1"/>
</dbReference>
<keyword evidence="6" id="KW-0804">Transcription</keyword>
<dbReference type="Pfam" id="PF00072">
    <property type="entry name" value="Response_reg"/>
    <property type="match status" value="1"/>
</dbReference>
<feature type="domain" description="OmpR/PhoB-type" evidence="10">
    <location>
        <begin position="138"/>
        <end position="237"/>
    </location>
</feature>
<evidence type="ECO:0000256" key="2">
    <source>
        <dbReference type="ARBA" id="ARBA00022553"/>
    </source>
</evidence>
<dbReference type="SMART" id="SM00862">
    <property type="entry name" value="Trans_reg_C"/>
    <property type="match status" value="1"/>
</dbReference>